<keyword evidence="1" id="KW-0004">4Fe-4S</keyword>
<dbReference type="Gene3D" id="3.30.70.20">
    <property type="match status" value="1"/>
</dbReference>
<evidence type="ECO:0000256" key="4">
    <source>
        <dbReference type="ARBA" id="ARBA00023014"/>
    </source>
</evidence>
<gene>
    <name evidence="6" type="ORF">FWJ32_03975</name>
</gene>
<dbReference type="Pfam" id="PF13237">
    <property type="entry name" value="Fer4_10"/>
    <property type="match status" value="1"/>
</dbReference>
<dbReference type="InterPro" id="IPR017896">
    <property type="entry name" value="4Fe4S_Fe-S-bd"/>
</dbReference>
<feature type="domain" description="4Fe-4S ferredoxin-type" evidence="5">
    <location>
        <begin position="36"/>
        <end position="66"/>
    </location>
</feature>
<organism evidence="6 7">
    <name type="scientific">Calorimonas adulescens</name>
    <dbReference type="NCBI Taxonomy" id="2606906"/>
    <lineage>
        <taxon>Bacteria</taxon>
        <taxon>Bacillati</taxon>
        <taxon>Bacillota</taxon>
        <taxon>Clostridia</taxon>
        <taxon>Thermoanaerobacterales</taxon>
        <taxon>Thermoanaerobacteraceae</taxon>
        <taxon>Calorimonas</taxon>
    </lineage>
</organism>
<dbReference type="GO" id="GO:0051539">
    <property type="term" value="F:4 iron, 4 sulfur cluster binding"/>
    <property type="evidence" value="ECO:0007669"/>
    <property type="project" value="UniProtKB-KW"/>
</dbReference>
<dbReference type="GO" id="GO:0046872">
    <property type="term" value="F:metal ion binding"/>
    <property type="evidence" value="ECO:0007669"/>
    <property type="project" value="UniProtKB-KW"/>
</dbReference>
<evidence type="ECO:0000256" key="1">
    <source>
        <dbReference type="ARBA" id="ARBA00022485"/>
    </source>
</evidence>
<dbReference type="PANTHER" id="PTHR43687:SF1">
    <property type="entry name" value="FERREDOXIN III"/>
    <property type="match status" value="1"/>
</dbReference>
<keyword evidence="7" id="KW-1185">Reference proteome</keyword>
<keyword evidence="3" id="KW-0408">Iron</keyword>
<dbReference type="Proteomes" id="UP000322976">
    <property type="component" value="Unassembled WGS sequence"/>
</dbReference>
<sequence length="68" mass="7850">MAKNWYPIISKDKCIQDHECVNFCPHDVYTIDDEGYPKVVNPDNCVEFCKGCSKICPSEAITYFGNRR</sequence>
<evidence type="ECO:0000259" key="5">
    <source>
        <dbReference type="PROSITE" id="PS51379"/>
    </source>
</evidence>
<evidence type="ECO:0000313" key="7">
    <source>
        <dbReference type="Proteomes" id="UP000322976"/>
    </source>
</evidence>
<proteinExistence type="predicted"/>
<comment type="caution">
    <text evidence="6">The sequence shown here is derived from an EMBL/GenBank/DDBJ whole genome shotgun (WGS) entry which is preliminary data.</text>
</comment>
<dbReference type="AlphaFoldDB" id="A0A5D8QED7"/>
<dbReference type="PANTHER" id="PTHR43687">
    <property type="entry name" value="ADENYLYLSULFATE REDUCTASE, BETA SUBUNIT"/>
    <property type="match status" value="1"/>
</dbReference>
<protein>
    <submittedName>
        <fullName evidence="6">Ferredoxin family protein</fullName>
    </submittedName>
</protein>
<dbReference type="InterPro" id="IPR050572">
    <property type="entry name" value="Fe-S_Ferredoxin"/>
</dbReference>
<dbReference type="EMBL" id="VTPS01000004">
    <property type="protein sequence ID" value="TZE82767.1"/>
    <property type="molecule type" value="Genomic_DNA"/>
</dbReference>
<dbReference type="SUPFAM" id="SSF54862">
    <property type="entry name" value="4Fe-4S ferredoxins"/>
    <property type="match status" value="1"/>
</dbReference>
<feature type="domain" description="4Fe-4S ferredoxin-type" evidence="5">
    <location>
        <begin position="5"/>
        <end position="34"/>
    </location>
</feature>
<name>A0A5D8QED7_9THEO</name>
<evidence type="ECO:0000256" key="3">
    <source>
        <dbReference type="ARBA" id="ARBA00023004"/>
    </source>
</evidence>
<evidence type="ECO:0000313" key="6">
    <source>
        <dbReference type="EMBL" id="TZE82767.1"/>
    </source>
</evidence>
<dbReference type="RefSeq" id="WP_149544680.1">
    <property type="nucleotide sequence ID" value="NZ_VTPS01000004.1"/>
</dbReference>
<accession>A0A5D8QED7</accession>
<keyword evidence="4" id="KW-0411">Iron-sulfur</keyword>
<reference evidence="6 7" key="1">
    <citation type="submission" date="2019-08" db="EMBL/GenBank/DDBJ databases">
        <title>Calorimonas adulescens gen. nov., sp. nov., an anaerobic thermophilic bacterium from Sakhalin hot spring.</title>
        <authorList>
            <person name="Khomyakova M.A."/>
            <person name="Merkel A.Y."/>
            <person name="Novikov A."/>
            <person name="Bonch-Osmolovskaya E.A."/>
            <person name="Slobodkin A.I."/>
        </authorList>
    </citation>
    <scope>NUCLEOTIDE SEQUENCE [LARGE SCALE GENOMIC DNA]</scope>
    <source>
        <strain evidence="6 7">A05MB</strain>
    </source>
</reference>
<keyword evidence="2" id="KW-0479">Metal-binding</keyword>
<dbReference type="PROSITE" id="PS51379">
    <property type="entry name" value="4FE4S_FER_2"/>
    <property type="match status" value="2"/>
</dbReference>
<evidence type="ECO:0000256" key="2">
    <source>
        <dbReference type="ARBA" id="ARBA00022723"/>
    </source>
</evidence>